<dbReference type="EMBL" id="JACHJG010000002">
    <property type="protein sequence ID" value="MBB4885280.1"/>
    <property type="molecule type" value="Genomic_DNA"/>
</dbReference>
<reference evidence="5 6" key="1">
    <citation type="submission" date="2020-08" db="EMBL/GenBank/DDBJ databases">
        <title>Genomic Encyclopedia of Type Strains, Phase III (KMG-III): the genomes of soil and plant-associated and newly described type strains.</title>
        <authorList>
            <person name="Whitman W."/>
        </authorList>
    </citation>
    <scope>NUCLEOTIDE SEQUENCE [LARGE SCALE GENOMIC DNA]</scope>
    <source>
        <strain evidence="5 6">CECT 3265</strain>
    </source>
</reference>
<keyword evidence="2 5" id="KW-0808">Transferase</keyword>
<organism evidence="5 6">
    <name type="scientific">Streptomyces netropsis</name>
    <name type="common">Streptoverticillium netropsis</name>
    <dbReference type="NCBI Taxonomy" id="55404"/>
    <lineage>
        <taxon>Bacteria</taxon>
        <taxon>Bacillati</taxon>
        <taxon>Actinomycetota</taxon>
        <taxon>Actinomycetes</taxon>
        <taxon>Kitasatosporales</taxon>
        <taxon>Streptomycetaceae</taxon>
        <taxon>Streptomyces</taxon>
    </lineage>
</organism>
<dbReference type="GO" id="GO:0016757">
    <property type="term" value="F:glycosyltransferase activity"/>
    <property type="evidence" value="ECO:0007669"/>
    <property type="project" value="UniProtKB-KW"/>
</dbReference>
<feature type="domain" description="Glycosyltransferase subfamily 4-like N-terminal" evidence="4">
    <location>
        <begin position="15"/>
        <end position="179"/>
    </location>
</feature>
<dbReference type="Pfam" id="PF13439">
    <property type="entry name" value="Glyco_transf_4"/>
    <property type="match status" value="1"/>
</dbReference>
<feature type="domain" description="Glycosyl transferase family 1" evidence="3">
    <location>
        <begin position="196"/>
        <end position="342"/>
    </location>
</feature>
<dbReference type="Proteomes" id="UP000556436">
    <property type="component" value="Unassembled WGS sequence"/>
</dbReference>
<dbReference type="PANTHER" id="PTHR45947:SF3">
    <property type="entry name" value="SULFOQUINOVOSYL TRANSFERASE SQD2"/>
    <property type="match status" value="1"/>
</dbReference>
<dbReference type="EC" id="2.4.1.-" evidence="5"/>
<comment type="caution">
    <text evidence="5">The sequence shown here is derived from an EMBL/GenBank/DDBJ whole genome shotgun (WGS) entry which is preliminary data.</text>
</comment>
<evidence type="ECO:0000313" key="5">
    <source>
        <dbReference type="EMBL" id="MBB4885280.1"/>
    </source>
</evidence>
<sequence>MRIVQIANFYGPSSGGLRTTLDALGRGYVRAGHDRVLIVPGARRRWVRDAVDGLRVTLPGLPVGGGYRVLHSPRGVAEVLRRLAPDSVEVSDKLTAVRAAGWARARGIRTVLLSHERIDAILAPRVPEWVPLRSLADGWNRRLVSGFDAVVATSAFSGAEFARVAAPALHRVPLGVDLEMFAPSAGRPGGGGGVRLVYAGRLSAEKYPHLPVDTLRVLARHGVDARLDVLGDGPERHRLERRAAGLAVRFHGHVPDRRAVARLTARADVALVPCPVESFGLSALEALACGTPVVTAAAGAARELLVPGAGLAVPTSPLAMADAVTAVLAGPEERRRAVARARAEQFPWSRTVAGMLAVHAVGCRLPKR</sequence>
<dbReference type="PANTHER" id="PTHR45947">
    <property type="entry name" value="SULFOQUINOVOSYL TRANSFERASE SQD2"/>
    <property type="match status" value="1"/>
</dbReference>
<dbReference type="InterPro" id="IPR001296">
    <property type="entry name" value="Glyco_trans_1"/>
</dbReference>
<evidence type="ECO:0000259" key="3">
    <source>
        <dbReference type="Pfam" id="PF00534"/>
    </source>
</evidence>
<dbReference type="Gene3D" id="3.40.50.2000">
    <property type="entry name" value="Glycogen Phosphorylase B"/>
    <property type="match status" value="2"/>
</dbReference>
<evidence type="ECO:0000256" key="1">
    <source>
        <dbReference type="ARBA" id="ARBA00022676"/>
    </source>
</evidence>
<evidence type="ECO:0000313" key="6">
    <source>
        <dbReference type="Proteomes" id="UP000556436"/>
    </source>
</evidence>
<dbReference type="Pfam" id="PF00534">
    <property type="entry name" value="Glycos_transf_1"/>
    <property type="match status" value="1"/>
</dbReference>
<gene>
    <name evidence="5" type="ORF">FHS38_001308</name>
</gene>
<accession>A0A7W7L7X7</accession>
<dbReference type="RefSeq" id="WP_184731664.1">
    <property type="nucleotide sequence ID" value="NZ_BMRW01000006.1"/>
</dbReference>
<keyword evidence="6" id="KW-1185">Reference proteome</keyword>
<name>A0A7W7L7X7_STRNE</name>
<dbReference type="InterPro" id="IPR050194">
    <property type="entry name" value="Glycosyltransferase_grp1"/>
</dbReference>
<dbReference type="GO" id="GO:1901137">
    <property type="term" value="P:carbohydrate derivative biosynthetic process"/>
    <property type="evidence" value="ECO:0007669"/>
    <property type="project" value="UniProtKB-ARBA"/>
</dbReference>
<proteinExistence type="predicted"/>
<evidence type="ECO:0000256" key="2">
    <source>
        <dbReference type="ARBA" id="ARBA00022679"/>
    </source>
</evidence>
<dbReference type="AlphaFoldDB" id="A0A7W7L7X7"/>
<dbReference type="InterPro" id="IPR028098">
    <property type="entry name" value="Glyco_trans_4-like_N"/>
</dbReference>
<protein>
    <submittedName>
        <fullName evidence="5">Alpha-1,6-mannosyltransferase</fullName>
        <ecNumber evidence="5">2.4.1.-</ecNumber>
    </submittedName>
</protein>
<keyword evidence="1 5" id="KW-0328">Glycosyltransferase</keyword>
<evidence type="ECO:0000259" key="4">
    <source>
        <dbReference type="Pfam" id="PF13439"/>
    </source>
</evidence>
<dbReference type="SUPFAM" id="SSF53756">
    <property type="entry name" value="UDP-Glycosyltransferase/glycogen phosphorylase"/>
    <property type="match status" value="1"/>
</dbReference>